<keyword evidence="1" id="KW-0173">Coenzyme A biosynthesis</keyword>
<reference evidence="4 5" key="2">
    <citation type="submission" date="2013-02" db="EMBL/GenBank/DDBJ databases">
        <title>The Genome Sequence of Plasmodium falciparum Vietnam Oak-Knoll (FVO).</title>
        <authorList>
            <consortium name="The Broad Institute Genome Sequencing Platform"/>
            <consortium name="The Broad Institute Genome Sequencing Center for Infectious Disease"/>
            <person name="Neafsey D."/>
            <person name="Cheeseman I."/>
            <person name="Volkman S."/>
            <person name="Adams J."/>
            <person name="Walker B."/>
            <person name="Young S.K."/>
            <person name="Zeng Q."/>
            <person name="Gargeya S."/>
            <person name="Fitzgerald M."/>
            <person name="Haas B."/>
            <person name="Abouelleil A."/>
            <person name="Alvarado L."/>
            <person name="Arachchi H.M."/>
            <person name="Berlin A.M."/>
            <person name="Chapman S.B."/>
            <person name="Dewar J."/>
            <person name="Goldberg J."/>
            <person name="Griggs A."/>
            <person name="Gujja S."/>
            <person name="Hansen M."/>
            <person name="Howarth C."/>
            <person name="Imamovic A."/>
            <person name="Larimer J."/>
            <person name="McCowan C."/>
            <person name="Murphy C."/>
            <person name="Neiman D."/>
            <person name="Pearson M."/>
            <person name="Priest M."/>
            <person name="Roberts A."/>
            <person name="Saif S."/>
            <person name="Shea T."/>
            <person name="Sisk P."/>
            <person name="Sykes S."/>
            <person name="Wortman J."/>
            <person name="Nusbaum C."/>
            <person name="Birren B."/>
        </authorList>
    </citation>
    <scope>NUCLEOTIDE SEQUENCE [LARGE SCALE GENOMIC DNA]</scope>
    <source>
        <strain evidence="5">Vietnam Oak-Knoll (FVO)</strain>
    </source>
</reference>
<evidence type="ECO:0000313" key="5">
    <source>
        <dbReference type="Proteomes" id="UP000030690"/>
    </source>
</evidence>
<proteinExistence type="inferred from homology"/>
<dbReference type="EMBL" id="KI925074">
    <property type="protein sequence ID" value="ETW19076.1"/>
    <property type="molecule type" value="Genomic_DNA"/>
</dbReference>
<dbReference type="SUPFAM" id="SSF52507">
    <property type="entry name" value="Homo-oligomeric flavin-containing Cys decarboxylases, HFCD"/>
    <property type="match status" value="1"/>
</dbReference>
<dbReference type="GO" id="GO:0015937">
    <property type="term" value="P:coenzyme A biosynthetic process"/>
    <property type="evidence" value="ECO:0007669"/>
    <property type="project" value="UniProtKB-KW"/>
</dbReference>
<reference evidence="4 5" key="1">
    <citation type="submission" date="2013-02" db="EMBL/GenBank/DDBJ databases">
        <title>The Genome Annotation of Plasmodium falciparum Vietnam Oak-Knoll (FVO).</title>
        <authorList>
            <consortium name="The Broad Institute Genome Sequencing Platform"/>
            <consortium name="The Broad Institute Genome Sequencing Center for Infectious Disease"/>
            <person name="Neafsey D."/>
            <person name="Hoffman S."/>
            <person name="Volkman S."/>
            <person name="Rosenthal P."/>
            <person name="Walker B."/>
            <person name="Young S.K."/>
            <person name="Zeng Q."/>
            <person name="Gargeya S."/>
            <person name="Fitzgerald M."/>
            <person name="Haas B."/>
            <person name="Abouelleil A."/>
            <person name="Allen A.W."/>
            <person name="Alvarado L."/>
            <person name="Arachchi H.M."/>
            <person name="Berlin A.M."/>
            <person name="Chapman S.B."/>
            <person name="Gainer-Dewar J."/>
            <person name="Goldberg J."/>
            <person name="Griggs A."/>
            <person name="Gujja S."/>
            <person name="Hansen M."/>
            <person name="Howarth C."/>
            <person name="Imamovic A."/>
            <person name="Ireland A."/>
            <person name="Larimer J."/>
            <person name="McCowan C."/>
            <person name="Murphy C."/>
            <person name="Pearson M."/>
            <person name="Poon T.W."/>
            <person name="Priest M."/>
            <person name="Roberts A."/>
            <person name="Saif S."/>
            <person name="Shea T."/>
            <person name="Sisk P."/>
            <person name="Sykes S."/>
            <person name="Wortman J."/>
            <person name="Nusbaum C."/>
            <person name="Birren B."/>
        </authorList>
    </citation>
    <scope>NUCLEOTIDE SEQUENCE [LARGE SCALE GENOMIC DNA]</scope>
    <source>
        <strain evidence="5">Vietnam Oak-Knoll (FVO)</strain>
    </source>
</reference>
<dbReference type="InterPro" id="IPR036551">
    <property type="entry name" value="Flavin_trans-like"/>
</dbReference>
<gene>
    <name evidence="4" type="ORF">PFFVO_02095</name>
</gene>
<dbReference type="Proteomes" id="UP000030690">
    <property type="component" value="Unassembled WGS sequence"/>
</dbReference>
<dbReference type="Pfam" id="PF02441">
    <property type="entry name" value="Flavoprotein"/>
    <property type="match status" value="1"/>
</dbReference>
<dbReference type="GO" id="GO:0004633">
    <property type="term" value="F:phosphopantothenoylcysteine decarboxylase activity"/>
    <property type="evidence" value="ECO:0007669"/>
    <property type="project" value="TreeGrafter"/>
</dbReference>
<sequence>MNILFGISGSIAAIKTNEIVEKLKDECKLNNIVIDIRFVATNIAYEKFLKDFNDKVYLDKDEWLWEKRGDDILHIELRKWADIFILCPLDANTLASISNGLCPNLLTCICRCWDFNKICLVFPCMNTYMYNHPITKQQLDIISLWGMKVVNPIEKILACGEYGMGALPHVENVVFEIMKYIQDIQIMSVLKFHIINQIQKYCVKIIFP</sequence>
<dbReference type="AlphaFoldDB" id="A0A024V8C2"/>
<dbReference type="GO" id="GO:0071513">
    <property type="term" value="C:phosphopantothenoylcysteine decarboxylase complex"/>
    <property type="evidence" value="ECO:0007669"/>
    <property type="project" value="TreeGrafter"/>
</dbReference>
<evidence type="ECO:0000256" key="2">
    <source>
        <dbReference type="ARBA" id="ARBA00038350"/>
    </source>
</evidence>
<evidence type="ECO:0000259" key="3">
    <source>
        <dbReference type="Pfam" id="PF02441"/>
    </source>
</evidence>
<protein>
    <recommendedName>
        <fullName evidence="3">Flavoprotein domain-containing protein</fullName>
    </recommendedName>
</protein>
<dbReference type="OrthoDB" id="1532798at2759"/>
<feature type="domain" description="Flavoprotein" evidence="3">
    <location>
        <begin position="1"/>
        <end position="174"/>
    </location>
</feature>
<organism evidence="4 5">
    <name type="scientific">Plasmodium falciparum Vietnam Oak-Knoll</name>
    <name type="common">FVO</name>
    <dbReference type="NCBI Taxonomy" id="1036723"/>
    <lineage>
        <taxon>Eukaryota</taxon>
        <taxon>Sar</taxon>
        <taxon>Alveolata</taxon>
        <taxon>Apicomplexa</taxon>
        <taxon>Aconoidasida</taxon>
        <taxon>Haemosporida</taxon>
        <taxon>Plasmodiidae</taxon>
        <taxon>Plasmodium</taxon>
        <taxon>Plasmodium (Laverania)</taxon>
    </lineage>
</organism>
<dbReference type="PANTHER" id="PTHR14359">
    <property type="entry name" value="HOMO-OLIGOMERIC FLAVIN CONTAINING CYS DECARBOXYLASE FAMILY"/>
    <property type="match status" value="1"/>
</dbReference>
<accession>A0A024V8C2</accession>
<dbReference type="Gene3D" id="3.40.50.1950">
    <property type="entry name" value="Flavin prenyltransferase-like"/>
    <property type="match status" value="1"/>
</dbReference>
<name>A0A024V8C2_PLAFA</name>
<evidence type="ECO:0000313" key="4">
    <source>
        <dbReference type="EMBL" id="ETW19076.1"/>
    </source>
</evidence>
<comment type="similarity">
    <text evidence="2">Belongs to the HFCD (homooligomeric flavin containing Cys decarboxylase) superfamily.</text>
</comment>
<dbReference type="InterPro" id="IPR003382">
    <property type="entry name" value="Flavoprotein"/>
</dbReference>
<dbReference type="PANTHER" id="PTHR14359:SF6">
    <property type="entry name" value="PHOSPHOPANTOTHENOYLCYSTEINE DECARBOXYLASE"/>
    <property type="match status" value="1"/>
</dbReference>
<dbReference type="GO" id="GO:0010181">
    <property type="term" value="F:FMN binding"/>
    <property type="evidence" value="ECO:0007669"/>
    <property type="project" value="TreeGrafter"/>
</dbReference>
<evidence type="ECO:0000256" key="1">
    <source>
        <dbReference type="ARBA" id="ARBA00022993"/>
    </source>
</evidence>